<dbReference type="CDD" id="cd00200">
    <property type="entry name" value="WD40"/>
    <property type="match status" value="1"/>
</dbReference>
<dbReference type="RefSeq" id="XP_007395408.1">
    <property type="nucleotide sequence ID" value="XM_007395346.1"/>
</dbReference>
<evidence type="ECO:0000256" key="1">
    <source>
        <dbReference type="ARBA" id="ARBA00022574"/>
    </source>
</evidence>
<feature type="repeat" description="WD" evidence="3">
    <location>
        <begin position="249"/>
        <end position="290"/>
    </location>
</feature>
<keyword evidence="1 3" id="KW-0853">WD repeat</keyword>
<dbReference type="InParanoid" id="K5WX54"/>
<dbReference type="Pfam" id="PF00400">
    <property type="entry name" value="WD40"/>
    <property type="match status" value="8"/>
</dbReference>
<dbReference type="GeneID" id="18908579"/>
<dbReference type="KEGG" id="pco:PHACADRAFT_142939"/>
<dbReference type="InterPro" id="IPR019775">
    <property type="entry name" value="WD40_repeat_CS"/>
</dbReference>
<feature type="repeat" description="WD" evidence="3">
    <location>
        <begin position="13"/>
        <end position="54"/>
    </location>
</feature>
<dbReference type="Proteomes" id="UP000008370">
    <property type="component" value="Unassembled WGS sequence"/>
</dbReference>
<dbReference type="InterPro" id="IPR015943">
    <property type="entry name" value="WD40/YVTN_repeat-like_dom_sf"/>
</dbReference>
<feature type="repeat" description="WD" evidence="3">
    <location>
        <begin position="55"/>
        <end position="96"/>
    </location>
</feature>
<dbReference type="PROSITE" id="PS50294">
    <property type="entry name" value="WD_REPEATS_REGION"/>
    <property type="match status" value="7"/>
</dbReference>
<dbReference type="InterPro" id="IPR001680">
    <property type="entry name" value="WD40_rpt"/>
</dbReference>
<dbReference type="Gene3D" id="2.130.10.10">
    <property type="entry name" value="YVTN repeat-like/Quinoprotein amine dehydrogenase"/>
    <property type="match status" value="4"/>
</dbReference>
<dbReference type="SUPFAM" id="SSF82171">
    <property type="entry name" value="DPP6 N-terminal domain-like"/>
    <property type="match status" value="1"/>
</dbReference>
<feature type="repeat" description="WD" evidence="3">
    <location>
        <begin position="333"/>
        <end position="374"/>
    </location>
</feature>
<keyword evidence="5" id="KW-1185">Reference proteome</keyword>
<gene>
    <name evidence="4" type="ORF">PHACADRAFT_142939</name>
</gene>
<name>K5WX54_PHACS</name>
<sequence length="490" mass="53313">MTDRWDAYFGIVTAHEGRRVNAVDFSPDGRAIVSSGNDSKIRIWDVPTCTLLLVLYSHSESILSVKYSPDGARIVSAAGDCTVKIWDSMSGMLLFTLEGHTKSVRCAVFTPDGRRIISGSNDHSIKLWDAESGACLVTLTKHQGWVTSIAVSPNGLFLTAGDKFACGSGNSILVLDLASGEVRQVFTGHTDDVTCIAYNRDGTCIASGSLDGTVRLRYLLTGAITEAENLEGHSACLWDVATGQLIREFVGHSDAIYSVGFSLDGRRIATGSLDETVIIWDVATGTRVATCRGHYKRVLSVAFSPNGERVTSGGDDRRIMVWNAEGGELLKSFEGHTGLIASVAFAPGGDVIISSSNDTTMRFWDIETGACLLVLNPATWGSTVRLSPDGSGVLVDGERLIRLWAPLDEDAQAAASLPWLPRRTWPMYYIEEGWIFSLTPTRRTRLCWVPADWQGLKGYHGQNVLFGKRRIRVNFSALSSYLEGLRTDST</sequence>
<dbReference type="STRING" id="650164.K5WX54"/>
<keyword evidence="2" id="KW-0677">Repeat</keyword>
<organism evidence="4 5">
    <name type="scientific">Phanerochaete carnosa (strain HHB-10118-sp)</name>
    <name type="common">White-rot fungus</name>
    <name type="synonym">Peniophora carnosa</name>
    <dbReference type="NCBI Taxonomy" id="650164"/>
    <lineage>
        <taxon>Eukaryota</taxon>
        <taxon>Fungi</taxon>
        <taxon>Dikarya</taxon>
        <taxon>Basidiomycota</taxon>
        <taxon>Agaricomycotina</taxon>
        <taxon>Agaricomycetes</taxon>
        <taxon>Polyporales</taxon>
        <taxon>Phanerochaetaceae</taxon>
        <taxon>Phanerochaete</taxon>
    </lineage>
</organism>
<evidence type="ECO:0000313" key="4">
    <source>
        <dbReference type="EMBL" id="EKM55062.1"/>
    </source>
</evidence>
<dbReference type="OrthoDB" id="3203311at2759"/>
<reference evidence="4 5" key="1">
    <citation type="journal article" date="2012" name="BMC Genomics">
        <title>Comparative genomics of the white-rot fungi, Phanerochaete carnosa and P. chrysosporium, to elucidate the genetic basis of the distinct wood types they colonize.</title>
        <authorList>
            <person name="Suzuki H."/>
            <person name="MacDonald J."/>
            <person name="Syed K."/>
            <person name="Salamov A."/>
            <person name="Hori C."/>
            <person name="Aerts A."/>
            <person name="Henrissat B."/>
            <person name="Wiebenga A."/>
            <person name="vanKuyk P.A."/>
            <person name="Barry K."/>
            <person name="Lindquist E."/>
            <person name="LaButti K."/>
            <person name="Lapidus A."/>
            <person name="Lucas S."/>
            <person name="Coutinho P."/>
            <person name="Gong Y."/>
            <person name="Samejima M."/>
            <person name="Mahadevan R."/>
            <person name="Abou-Zaid M."/>
            <person name="de Vries R.P."/>
            <person name="Igarashi K."/>
            <person name="Yadav J.S."/>
            <person name="Grigoriev I.V."/>
            <person name="Master E.R."/>
        </authorList>
    </citation>
    <scope>NUCLEOTIDE SEQUENCE [LARGE SCALE GENOMIC DNA]</scope>
    <source>
        <strain evidence="4 5">HHB-10118-sp</strain>
    </source>
</reference>
<evidence type="ECO:0000313" key="5">
    <source>
        <dbReference type="Proteomes" id="UP000008370"/>
    </source>
</evidence>
<protein>
    <submittedName>
        <fullName evidence="4">Uncharacterized protein</fullName>
    </submittedName>
</protein>
<dbReference type="EMBL" id="JH930472">
    <property type="protein sequence ID" value="EKM55062.1"/>
    <property type="molecule type" value="Genomic_DNA"/>
</dbReference>
<accession>K5WX54</accession>
<dbReference type="PROSITE" id="PS00678">
    <property type="entry name" value="WD_REPEATS_1"/>
    <property type="match status" value="4"/>
</dbReference>
<dbReference type="PROSITE" id="PS50082">
    <property type="entry name" value="WD_REPEATS_2"/>
    <property type="match status" value="7"/>
</dbReference>
<proteinExistence type="predicted"/>
<dbReference type="PANTHER" id="PTHR19848">
    <property type="entry name" value="WD40 REPEAT PROTEIN"/>
    <property type="match status" value="1"/>
</dbReference>
<feature type="repeat" description="WD" evidence="3">
    <location>
        <begin position="291"/>
        <end position="332"/>
    </location>
</feature>
<dbReference type="PRINTS" id="PR00320">
    <property type="entry name" value="GPROTEINBRPT"/>
</dbReference>
<dbReference type="AlphaFoldDB" id="K5WX54"/>
<evidence type="ECO:0000256" key="3">
    <source>
        <dbReference type="PROSITE-ProRule" id="PRU00221"/>
    </source>
</evidence>
<dbReference type="PANTHER" id="PTHR19848:SF8">
    <property type="entry name" value="F-BOX AND WD REPEAT DOMAIN CONTAINING 7"/>
    <property type="match status" value="1"/>
</dbReference>
<dbReference type="InterPro" id="IPR020472">
    <property type="entry name" value="WD40_PAC1"/>
</dbReference>
<feature type="repeat" description="WD" evidence="3">
    <location>
        <begin position="97"/>
        <end position="138"/>
    </location>
</feature>
<dbReference type="HOGENOM" id="CLU_000288_57_32_1"/>
<evidence type="ECO:0000256" key="2">
    <source>
        <dbReference type="ARBA" id="ARBA00022737"/>
    </source>
</evidence>
<dbReference type="SMART" id="SM00320">
    <property type="entry name" value="WD40"/>
    <property type="match status" value="9"/>
</dbReference>
<feature type="repeat" description="WD" evidence="3">
    <location>
        <begin position="186"/>
        <end position="216"/>
    </location>
</feature>